<dbReference type="SMART" id="SM00421">
    <property type="entry name" value="HTH_LUXR"/>
    <property type="match status" value="1"/>
</dbReference>
<evidence type="ECO:0000313" key="9">
    <source>
        <dbReference type="Proteomes" id="UP000321820"/>
    </source>
</evidence>
<dbReference type="EMBL" id="CP042806">
    <property type="protein sequence ID" value="QEE30268.1"/>
    <property type="molecule type" value="Genomic_DNA"/>
</dbReference>
<keyword evidence="9" id="KW-1185">Reference proteome</keyword>
<keyword evidence="1 5" id="KW-0597">Phosphoprotein</keyword>
<dbReference type="Proteomes" id="UP000321820">
    <property type="component" value="Chromosome"/>
</dbReference>
<dbReference type="PANTHER" id="PTHR43214:SF41">
    <property type="entry name" value="NITRATE_NITRITE RESPONSE REGULATOR PROTEIN NARP"/>
    <property type="match status" value="1"/>
</dbReference>
<accession>A0A5B9EDH1</accession>
<dbReference type="SUPFAM" id="SSF52172">
    <property type="entry name" value="CheY-like"/>
    <property type="match status" value="1"/>
</dbReference>
<dbReference type="OrthoDB" id="9780153at2"/>
<dbReference type="RefSeq" id="WP_147649537.1">
    <property type="nucleotide sequence ID" value="NZ_CP042806.1"/>
</dbReference>
<feature type="modified residue" description="4-aspartylphosphate" evidence="5">
    <location>
        <position position="56"/>
    </location>
</feature>
<evidence type="ECO:0000256" key="1">
    <source>
        <dbReference type="ARBA" id="ARBA00022553"/>
    </source>
</evidence>
<dbReference type="InterPro" id="IPR011006">
    <property type="entry name" value="CheY-like_superfamily"/>
</dbReference>
<evidence type="ECO:0000313" key="8">
    <source>
        <dbReference type="EMBL" id="QEE30268.1"/>
    </source>
</evidence>
<organism evidence="8 9">
    <name type="scientific">Terriglobus albidus</name>
    <dbReference type="NCBI Taxonomy" id="1592106"/>
    <lineage>
        <taxon>Bacteria</taxon>
        <taxon>Pseudomonadati</taxon>
        <taxon>Acidobacteriota</taxon>
        <taxon>Terriglobia</taxon>
        <taxon>Terriglobales</taxon>
        <taxon>Acidobacteriaceae</taxon>
        <taxon>Terriglobus</taxon>
    </lineage>
</organism>
<evidence type="ECO:0000256" key="5">
    <source>
        <dbReference type="PROSITE-ProRule" id="PRU00169"/>
    </source>
</evidence>
<dbReference type="GO" id="GO:0006355">
    <property type="term" value="P:regulation of DNA-templated transcription"/>
    <property type="evidence" value="ECO:0007669"/>
    <property type="project" value="InterPro"/>
</dbReference>
<dbReference type="Pfam" id="PF00072">
    <property type="entry name" value="Response_reg"/>
    <property type="match status" value="1"/>
</dbReference>
<reference evidence="8 9" key="1">
    <citation type="submission" date="2019-08" db="EMBL/GenBank/DDBJ databases">
        <title>Complete genome sequence of Terriglobus albidus strain ORNL.</title>
        <authorList>
            <person name="Podar M."/>
        </authorList>
    </citation>
    <scope>NUCLEOTIDE SEQUENCE [LARGE SCALE GENOMIC DNA]</scope>
    <source>
        <strain evidence="8 9">ORNL</strain>
    </source>
</reference>
<dbReference type="InterPro" id="IPR001789">
    <property type="entry name" value="Sig_transdc_resp-reg_receiver"/>
</dbReference>
<dbReference type="SUPFAM" id="SSF46894">
    <property type="entry name" value="C-terminal effector domain of the bipartite response regulators"/>
    <property type="match status" value="1"/>
</dbReference>
<evidence type="ECO:0000256" key="4">
    <source>
        <dbReference type="ARBA" id="ARBA00023163"/>
    </source>
</evidence>
<name>A0A5B9EDH1_9BACT</name>
<dbReference type="InterPro" id="IPR016032">
    <property type="entry name" value="Sig_transdc_resp-reg_C-effctor"/>
</dbReference>
<proteinExistence type="predicted"/>
<evidence type="ECO:0000256" key="2">
    <source>
        <dbReference type="ARBA" id="ARBA00023015"/>
    </source>
</evidence>
<dbReference type="AlphaFoldDB" id="A0A5B9EDH1"/>
<evidence type="ECO:0000259" key="7">
    <source>
        <dbReference type="PROSITE" id="PS50110"/>
    </source>
</evidence>
<dbReference type="Gene3D" id="3.40.50.2300">
    <property type="match status" value="1"/>
</dbReference>
<keyword evidence="2" id="KW-0805">Transcription regulation</keyword>
<feature type="domain" description="Response regulatory" evidence="7">
    <location>
        <begin position="5"/>
        <end position="121"/>
    </location>
</feature>
<dbReference type="InterPro" id="IPR039420">
    <property type="entry name" value="WalR-like"/>
</dbReference>
<feature type="domain" description="HTH luxR-type" evidence="6">
    <location>
        <begin position="149"/>
        <end position="214"/>
    </location>
</feature>
<dbReference type="InterPro" id="IPR000792">
    <property type="entry name" value="Tscrpt_reg_LuxR_C"/>
</dbReference>
<evidence type="ECO:0000259" key="6">
    <source>
        <dbReference type="PROSITE" id="PS50043"/>
    </source>
</evidence>
<sequence>MDNLRILIADDHELIRRGVRNLLAAREGWNVIAEASNGLEAAEKIEQLQPDVAIVDFSMPLLDGSAVASRSTQCSPKTSVIVLTMHDSERIAYQVLQSGAKGFVLKSDADHNLIEAVSAVSRSEHFFTKTATNLLMRGILGKNGTEKTSAKTEPSLSAREEQVLCLLAEGTTSKEAAARLGISVRTVESHRIRINRKLGLDSIADLVRYAIRHGYAS</sequence>
<gene>
    <name evidence="8" type="ORF">FTW19_21165</name>
</gene>
<dbReference type="KEGG" id="talb:FTW19_21165"/>
<protein>
    <submittedName>
        <fullName evidence="8">Response regulator transcription factor</fullName>
    </submittedName>
</protein>
<dbReference type="PRINTS" id="PR00038">
    <property type="entry name" value="HTHLUXR"/>
</dbReference>
<dbReference type="CDD" id="cd06170">
    <property type="entry name" value="LuxR_C_like"/>
    <property type="match status" value="1"/>
</dbReference>
<dbReference type="SMART" id="SM00448">
    <property type="entry name" value="REC"/>
    <property type="match status" value="1"/>
</dbReference>
<dbReference type="CDD" id="cd17535">
    <property type="entry name" value="REC_NarL-like"/>
    <property type="match status" value="1"/>
</dbReference>
<dbReference type="Pfam" id="PF00196">
    <property type="entry name" value="GerE"/>
    <property type="match status" value="1"/>
</dbReference>
<dbReference type="InterPro" id="IPR058245">
    <property type="entry name" value="NreC/VraR/RcsB-like_REC"/>
</dbReference>
<dbReference type="GO" id="GO:0003677">
    <property type="term" value="F:DNA binding"/>
    <property type="evidence" value="ECO:0007669"/>
    <property type="project" value="UniProtKB-KW"/>
</dbReference>
<keyword evidence="3" id="KW-0238">DNA-binding</keyword>
<dbReference type="PROSITE" id="PS50043">
    <property type="entry name" value="HTH_LUXR_2"/>
    <property type="match status" value="1"/>
</dbReference>
<dbReference type="GO" id="GO:0000160">
    <property type="term" value="P:phosphorelay signal transduction system"/>
    <property type="evidence" value="ECO:0007669"/>
    <property type="project" value="InterPro"/>
</dbReference>
<evidence type="ECO:0000256" key="3">
    <source>
        <dbReference type="ARBA" id="ARBA00023125"/>
    </source>
</evidence>
<dbReference type="PANTHER" id="PTHR43214">
    <property type="entry name" value="TWO-COMPONENT RESPONSE REGULATOR"/>
    <property type="match status" value="1"/>
</dbReference>
<dbReference type="PROSITE" id="PS50110">
    <property type="entry name" value="RESPONSE_REGULATORY"/>
    <property type="match status" value="1"/>
</dbReference>
<keyword evidence="4" id="KW-0804">Transcription</keyword>